<organism evidence="2 3">
    <name type="scientific">Nephila pilipes</name>
    <name type="common">Giant wood spider</name>
    <name type="synonym">Nephila maculata</name>
    <dbReference type="NCBI Taxonomy" id="299642"/>
    <lineage>
        <taxon>Eukaryota</taxon>
        <taxon>Metazoa</taxon>
        <taxon>Ecdysozoa</taxon>
        <taxon>Arthropoda</taxon>
        <taxon>Chelicerata</taxon>
        <taxon>Arachnida</taxon>
        <taxon>Araneae</taxon>
        <taxon>Araneomorphae</taxon>
        <taxon>Entelegynae</taxon>
        <taxon>Araneoidea</taxon>
        <taxon>Nephilidae</taxon>
        <taxon>Nephila</taxon>
    </lineage>
</organism>
<gene>
    <name evidence="2" type="ORF">NPIL_470961</name>
</gene>
<reference evidence="2" key="1">
    <citation type="submission" date="2020-08" db="EMBL/GenBank/DDBJ databases">
        <title>Multicomponent nature underlies the extraordinary mechanical properties of spider dragline silk.</title>
        <authorList>
            <person name="Kono N."/>
            <person name="Nakamura H."/>
            <person name="Mori M."/>
            <person name="Yoshida Y."/>
            <person name="Ohtoshi R."/>
            <person name="Malay A.D."/>
            <person name="Moran D.A.P."/>
            <person name="Tomita M."/>
            <person name="Numata K."/>
            <person name="Arakawa K."/>
        </authorList>
    </citation>
    <scope>NUCLEOTIDE SEQUENCE</scope>
</reference>
<keyword evidence="3" id="KW-1185">Reference proteome</keyword>
<evidence type="ECO:0000313" key="2">
    <source>
        <dbReference type="EMBL" id="GFU54361.1"/>
    </source>
</evidence>
<accession>A0A8X6R682</accession>
<proteinExistence type="predicted"/>
<evidence type="ECO:0000256" key="1">
    <source>
        <dbReference type="SAM" id="MobiDB-lite"/>
    </source>
</evidence>
<protein>
    <submittedName>
        <fullName evidence="2">Uncharacterized protein</fullName>
    </submittedName>
</protein>
<comment type="caution">
    <text evidence="2">The sequence shown here is derived from an EMBL/GenBank/DDBJ whole genome shotgun (WGS) entry which is preliminary data.</text>
</comment>
<dbReference type="EMBL" id="BMAW01039077">
    <property type="protein sequence ID" value="GFU54361.1"/>
    <property type="molecule type" value="Genomic_DNA"/>
</dbReference>
<feature type="compositionally biased region" description="Basic and acidic residues" evidence="1">
    <location>
        <begin position="1"/>
        <end position="19"/>
    </location>
</feature>
<feature type="region of interest" description="Disordered" evidence="1">
    <location>
        <begin position="1"/>
        <end position="21"/>
    </location>
</feature>
<evidence type="ECO:0000313" key="3">
    <source>
        <dbReference type="Proteomes" id="UP000887013"/>
    </source>
</evidence>
<sequence length="175" mass="20178">MNVMRSKNESGENTKECKASNEQPLTAHYPLSWEKIHLTVPVCAKNPSSECFFRNPAFGDRQHPHDSRGVLDRETKRKLRVRAKEGKKRTPVTRLGNLGGKGRTKDVENICVHYLSIKEREIMELFFKSALKSACRRRIPFGKKIRETQCTRFKENKAKVGELEEPNGDCHQQIK</sequence>
<dbReference type="OrthoDB" id="10253125at2759"/>
<dbReference type="Gene3D" id="3.30.160.20">
    <property type="match status" value="1"/>
</dbReference>
<name>A0A8X6R682_NEPPI</name>
<dbReference type="Proteomes" id="UP000887013">
    <property type="component" value="Unassembled WGS sequence"/>
</dbReference>
<dbReference type="AlphaFoldDB" id="A0A8X6R682"/>